<proteinExistence type="inferred from homology"/>
<feature type="transmembrane region" description="Helical" evidence="6">
    <location>
        <begin position="128"/>
        <end position="147"/>
    </location>
</feature>
<keyword evidence="3 6" id="KW-0812">Transmembrane</keyword>
<evidence type="ECO:0000313" key="9">
    <source>
        <dbReference type="Proteomes" id="UP000751190"/>
    </source>
</evidence>
<reference evidence="8" key="1">
    <citation type="submission" date="2021-05" db="EMBL/GenBank/DDBJ databases">
        <title>The genome of the haptophyte Pavlova lutheri (Diacronema luteri, Pavlovales) - a model for lipid biosynthesis in eukaryotic algae.</title>
        <authorList>
            <person name="Hulatt C.J."/>
            <person name="Posewitz M.C."/>
        </authorList>
    </citation>
    <scope>NUCLEOTIDE SEQUENCE</scope>
    <source>
        <strain evidence="8">NIVA-4/92</strain>
    </source>
</reference>
<dbReference type="Proteomes" id="UP000751190">
    <property type="component" value="Unassembled WGS sequence"/>
</dbReference>
<evidence type="ECO:0000256" key="4">
    <source>
        <dbReference type="ARBA" id="ARBA00022989"/>
    </source>
</evidence>
<comment type="caution">
    <text evidence="8">The sequence shown here is derived from an EMBL/GenBank/DDBJ whole genome shotgun (WGS) entry which is preliminary data.</text>
</comment>
<organism evidence="8 9">
    <name type="scientific">Diacronema lutheri</name>
    <name type="common">Unicellular marine alga</name>
    <name type="synonym">Monochrysis lutheri</name>
    <dbReference type="NCBI Taxonomy" id="2081491"/>
    <lineage>
        <taxon>Eukaryota</taxon>
        <taxon>Haptista</taxon>
        <taxon>Haptophyta</taxon>
        <taxon>Pavlovophyceae</taxon>
        <taxon>Pavlovales</taxon>
        <taxon>Pavlovaceae</taxon>
        <taxon>Diacronema</taxon>
    </lineage>
</organism>
<feature type="transmembrane region" description="Helical" evidence="6">
    <location>
        <begin position="249"/>
        <end position="269"/>
    </location>
</feature>
<dbReference type="OMA" id="HEECAPA"/>
<feature type="transmembrane region" description="Helical" evidence="6">
    <location>
        <begin position="199"/>
        <end position="217"/>
    </location>
</feature>
<keyword evidence="4 6" id="KW-1133">Transmembrane helix</keyword>
<name>A0A8J6CEC6_DIALT</name>
<evidence type="ECO:0000256" key="1">
    <source>
        <dbReference type="ARBA" id="ARBA00004141"/>
    </source>
</evidence>
<dbReference type="AlphaFoldDB" id="A0A8J6CEC6"/>
<evidence type="ECO:0000256" key="3">
    <source>
        <dbReference type="ARBA" id="ARBA00022692"/>
    </source>
</evidence>
<accession>A0A8J6CEC6</accession>
<evidence type="ECO:0000313" key="8">
    <source>
        <dbReference type="EMBL" id="KAG8466775.1"/>
    </source>
</evidence>
<evidence type="ECO:0000256" key="7">
    <source>
        <dbReference type="SAM" id="SignalP"/>
    </source>
</evidence>
<comment type="subcellular location">
    <subcellularLocation>
        <location evidence="1">Membrane</location>
        <topology evidence="1">Multi-pass membrane protein</topology>
    </subcellularLocation>
</comment>
<protein>
    <recommendedName>
        <fullName evidence="10">Peroxisomal membrane protein MPV17</fullName>
    </recommendedName>
</protein>
<keyword evidence="7" id="KW-0732">Signal</keyword>
<dbReference type="GO" id="GO:0005737">
    <property type="term" value="C:cytoplasm"/>
    <property type="evidence" value="ECO:0007669"/>
    <property type="project" value="TreeGrafter"/>
</dbReference>
<sequence length="271" mass="28673">MTRAAGSAALVLAALVGRADALVRPEMLAQAQRRGGELRAPALGASPAARLAASSAVLLRGGAARAAKRPATPPHMSLVARTWGGYLELLEAYPMRTKMATSAVLSAVGDVLAQTLDKSVAAFSLRRLLVLVSVNIFYFSPALHYWYNFFDVAVGKLKLRPGTWGSALAYLALDQLVNTPLTLLGFFHVFALANAASHAALGAPMPGAGVLLAGVRAKMGVEYANALLANWKVWALPQLVNFMFVPPSLRVGFANLVAIVWNAILSMIANR</sequence>
<evidence type="ECO:0000256" key="5">
    <source>
        <dbReference type="ARBA" id="ARBA00023136"/>
    </source>
</evidence>
<keyword evidence="5 6" id="KW-0472">Membrane</keyword>
<keyword evidence="9" id="KW-1185">Reference proteome</keyword>
<dbReference type="InterPro" id="IPR007248">
    <property type="entry name" value="Mpv17_PMP22"/>
</dbReference>
<dbReference type="OrthoDB" id="430207at2759"/>
<dbReference type="PANTHER" id="PTHR11266">
    <property type="entry name" value="PEROXISOMAL MEMBRANE PROTEIN 2, PXMP2 MPV17"/>
    <property type="match status" value="1"/>
</dbReference>
<dbReference type="GO" id="GO:0016020">
    <property type="term" value="C:membrane"/>
    <property type="evidence" value="ECO:0007669"/>
    <property type="project" value="UniProtKB-SubCell"/>
</dbReference>
<feature type="signal peptide" evidence="7">
    <location>
        <begin position="1"/>
        <end position="21"/>
    </location>
</feature>
<comment type="similarity">
    <text evidence="2 6">Belongs to the peroxisomal membrane protein PXMP2/4 family.</text>
</comment>
<feature type="transmembrane region" description="Helical" evidence="6">
    <location>
        <begin position="167"/>
        <end position="192"/>
    </location>
</feature>
<evidence type="ECO:0008006" key="10">
    <source>
        <dbReference type="Google" id="ProtNLM"/>
    </source>
</evidence>
<evidence type="ECO:0000256" key="6">
    <source>
        <dbReference type="RuleBase" id="RU363053"/>
    </source>
</evidence>
<feature type="chain" id="PRO_5035290582" description="Peroxisomal membrane protein MPV17" evidence="7">
    <location>
        <begin position="22"/>
        <end position="271"/>
    </location>
</feature>
<dbReference type="Pfam" id="PF04117">
    <property type="entry name" value="Mpv17_PMP22"/>
    <property type="match status" value="1"/>
</dbReference>
<dbReference type="EMBL" id="JAGTXO010000007">
    <property type="protein sequence ID" value="KAG8466775.1"/>
    <property type="molecule type" value="Genomic_DNA"/>
</dbReference>
<gene>
    <name evidence="8" type="ORF">KFE25_008154</name>
</gene>
<evidence type="ECO:0000256" key="2">
    <source>
        <dbReference type="ARBA" id="ARBA00006824"/>
    </source>
</evidence>